<organism evidence="1 2">
    <name type="scientific">Auraticoccus monumenti</name>
    <dbReference type="NCBI Taxonomy" id="675864"/>
    <lineage>
        <taxon>Bacteria</taxon>
        <taxon>Bacillati</taxon>
        <taxon>Actinomycetota</taxon>
        <taxon>Actinomycetes</taxon>
        <taxon>Propionibacteriales</taxon>
        <taxon>Propionibacteriaceae</taxon>
        <taxon>Auraticoccus</taxon>
    </lineage>
</organism>
<gene>
    <name evidence="1" type="ORF">SAMN04489747_2036</name>
</gene>
<keyword evidence="2" id="KW-1185">Reference proteome</keyword>
<accession>A0A1G6YM02</accession>
<reference evidence="1 2" key="1">
    <citation type="submission" date="2016-10" db="EMBL/GenBank/DDBJ databases">
        <authorList>
            <person name="de Groot N.N."/>
        </authorList>
    </citation>
    <scope>NUCLEOTIDE SEQUENCE [LARGE SCALE GENOMIC DNA]</scope>
    <source>
        <strain evidence="1 2">MON 2.2</strain>
    </source>
</reference>
<dbReference type="AlphaFoldDB" id="A0A1G6YM02"/>
<proteinExistence type="predicted"/>
<protein>
    <recommendedName>
        <fullName evidence="3">Mce-associated membrane protein</fullName>
    </recommendedName>
</protein>
<dbReference type="Proteomes" id="UP000198546">
    <property type="component" value="Chromosome i"/>
</dbReference>
<dbReference type="EMBL" id="LT629688">
    <property type="protein sequence ID" value="SDD91003.1"/>
    <property type="molecule type" value="Genomic_DNA"/>
</dbReference>
<evidence type="ECO:0000313" key="1">
    <source>
        <dbReference type="EMBL" id="SDD91003.1"/>
    </source>
</evidence>
<evidence type="ECO:0000313" key="2">
    <source>
        <dbReference type="Proteomes" id="UP000198546"/>
    </source>
</evidence>
<evidence type="ECO:0008006" key="3">
    <source>
        <dbReference type="Google" id="ProtNLM"/>
    </source>
</evidence>
<sequence length="71" mass="7930">MDGLEARSEELQQIRELGTDIRVTGVDIQGDEAQVTAELIEPRPTSSLSVNLERSGDSWRVTRLNDVVITY</sequence>
<name>A0A1G6YM02_9ACTN</name>